<dbReference type="Pfam" id="PF03372">
    <property type="entry name" value="Exo_endo_phos"/>
    <property type="match status" value="1"/>
</dbReference>
<dbReference type="Gene3D" id="3.60.10.10">
    <property type="entry name" value="Endonuclease/exonuclease/phosphatase"/>
    <property type="match status" value="1"/>
</dbReference>
<dbReference type="InterPro" id="IPR026960">
    <property type="entry name" value="RVT-Znf"/>
</dbReference>
<accession>A0A2N9IBM8</accession>
<dbReference type="InterPro" id="IPR036691">
    <property type="entry name" value="Endo/exonu/phosph_ase_sf"/>
</dbReference>
<gene>
    <name evidence="2" type="ORF">FSB_LOCUS49375</name>
</gene>
<name>A0A2N9IBM8_FAGSY</name>
<dbReference type="InterPro" id="IPR043502">
    <property type="entry name" value="DNA/RNA_pol_sf"/>
</dbReference>
<dbReference type="EMBL" id="OIVN01005224">
    <property type="protein sequence ID" value="SPD21493.1"/>
    <property type="molecule type" value="Genomic_DNA"/>
</dbReference>
<proteinExistence type="predicted"/>
<dbReference type="Pfam" id="PF13966">
    <property type="entry name" value="zf-RVT"/>
    <property type="match status" value="1"/>
</dbReference>
<dbReference type="GO" id="GO:0003824">
    <property type="term" value="F:catalytic activity"/>
    <property type="evidence" value="ECO:0007669"/>
    <property type="project" value="InterPro"/>
</dbReference>
<dbReference type="PANTHER" id="PTHR33116:SF78">
    <property type="entry name" value="OS12G0587133 PROTEIN"/>
    <property type="match status" value="1"/>
</dbReference>
<dbReference type="SUPFAM" id="SSF56219">
    <property type="entry name" value="DNase I-like"/>
    <property type="match status" value="1"/>
</dbReference>
<sequence>MQPFQPPVSEAIFPKPFLPYDIPNTTSNIAPNKTPPVTIPPLSSGKPSILDGIRHSFRIDAKYFTMLFDGGRNDPYHIIERRGHFHGSIWISANGLHWLTGVWDKLCSVNDQPEGFLNPFEMGHITIPEGKKRGGWDLFVKELRQFFLGIGFEAGEFLRLCRSQWSGGTQNLEPRFESQFTPAINWGISQIGWSLVEPMGQWGQSSFFSCLDLDSCYEKGEASCESQASKIPAPMSPMMASPKNRKFKERWSPKSLAPATMEALDQEPIGTNESPSMPFSVSQGLNNPHKREMVKNLLRDWRCDIVCLQETKLDQTDLMVVRSLWSNQYVGWEVVNVVNTASGILLMWDKRTCTGVYGPTAEASRGAFWAELETIRQTWNDPWCVMGDFNMVRFPSERLGCNSFSPSMLAFSDFIESSYLVDLPLEGGSYTWGNGSDPPSMSRIDRVLVSPNWEEQFPDVLQNLLPHPISNHHPILVEAGGMSRGKSFFKFENMWLKQAGFVDRVQEWWNGYNFSGTPSFVLAEKETWRPKFDGLPIDSICEEDQVLIERKFEKDENLLALQSSNGDKAPGGRQILDSVLVANESLDSHIKSGRPGIICKLDIEKSYDHVNWDCLLYILERMGFEVRWCRWIKACISSVRFSILINGSLVGFFNSSRGIRQGDHLSPLLFLLVMEVLSSMLRRTEEGGFISGFTLGNNVNISHLLFADDSILFCDANPQHLIYICLVLTYFEAVTGLRVNMSKSELVPMGDVPNLSTLANIMCCRIRVLPMTYLGTSLGASFESKNIWNYIVEKMKRKLAGWKSLYLSKEDRLTLLKSTLSSLPTYYLSLFTIPASVAKRIEKIQRNFLWGGKEFETNIHLLNWDTVCSPITQGGLGVRKLAIFNKALLGKCLWRFGREELSLWWRVIASKHGTLVGGWITKNTWGAHDCGLWRSISSSWSEFAQYVDFEIDMGDHIRFWDDTWCGNRPLKDVFPDLYAISSYQQATIDSFFTHPASGSRLEWNITFIRNFNDWEVEGVASFFEFLQSHSYFKAGGDALCWRLKVNGNFDIRSFYTASSDFHLVSFPWKAIWGVHAPRRVSVFAWATTWGRILTTDNLKQRGFQIAGWCCMCCCDEETISHLLLHCKVAYGLWTFVFRSFGIEWVLPRSVHDLFFGWRDWLGKNYSQI</sequence>
<reference evidence="2" key="1">
    <citation type="submission" date="2018-02" db="EMBL/GenBank/DDBJ databases">
        <authorList>
            <person name="Cohen D.B."/>
            <person name="Kent A.D."/>
        </authorList>
    </citation>
    <scope>NUCLEOTIDE SEQUENCE</scope>
</reference>
<evidence type="ECO:0000313" key="2">
    <source>
        <dbReference type="EMBL" id="SPD21493.1"/>
    </source>
</evidence>
<dbReference type="AlphaFoldDB" id="A0A2N9IBM8"/>
<protein>
    <recommendedName>
        <fullName evidence="1">Reverse transcriptase domain-containing protein</fullName>
    </recommendedName>
</protein>
<organism evidence="2">
    <name type="scientific">Fagus sylvatica</name>
    <name type="common">Beechnut</name>
    <dbReference type="NCBI Taxonomy" id="28930"/>
    <lineage>
        <taxon>Eukaryota</taxon>
        <taxon>Viridiplantae</taxon>
        <taxon>Streptophyta</taxon>
        <taxon>Embryophyta</taxon>
        <taxon>Tracheophyta</taxon>
        <taxon>Spermatophyta</taxon>
        <taxon>Magnoliopsida</taxon>
        <taxon>eudicotyledons</taxon>
        <taxon>Gunneridae</taxon>
        <taxon>Pentapetalae</taxon>
        <taxon>rosids</taxon>
        <taxon>fabids</taxon>
        <taxon>Fagales</taxon>
        <taxon>Fagaceae</taxon>
        <taxon>Fagus</taxon>
    </lineage>
</organism>
<dbReference type="PANTHER" id="PTHR33116">
    <property type="entry name" value="REVERSE TRANSCRIPTASE ZINC-BINDING DOMAIN-CONTAINING PROTEIN-RELATED-RELATED"/>
    <property type="match status" value="1"/>
</dbReference>
<dbReference type="Pfam" id="PF00078">
    <property type="entry name" value="RVT_1"/>
    <property type="match status" value="1"/>
</dbReference>
<dbReference type="SUPFAM" id="SSF56672">
    <property type="entry name" value="DNA/RNA polymerases"/>
    <property type="match status" value="1"/>
</dbReference>
<dbReference type="InterPro" id="IPR000477">
    <property type="entry name" value="RT_dom"/>
</dbReference>
<evidence type="ECO:0000259" key="1">
    <source>
        <dbReference type="PROSITE" id="PS50878"/>
    </source>
</evidence>
<feature type="domain" description="Reverse transcriptase" evidence="1">
    <location>
        <begin position="503"/>
        <end position="778"/>
    </location>
</feature>
<dbReference type="PROSITE" id="PS50878">
    <property type="entry name" value="RT_POL"/>
    <property type="match status" value="1"/>
</dbReference>
<dbReference type="InterPro" id="IPR005135">
    <property type="entry name" value="Endo/exonuclease/phosphatase"/>
</dbReference>
<dbReference type="CDD" id="cd01650">
    <property type="entry name" value="RT_nLTR_like"/>
    <property type="match status" value="1"/>
</dbReference>